<dbReference type="Gene3D" id="1.25.40.10">
    <property type="entry name" value="Tetratricopeptide repeat domain"/>
    <property type="match status" value="1"/>
</dbReference>
<accession>A0A7D7LBA1</accession>
<gene>
    <name evidence="1" type="ORF">HUN01_13915</name>
</gene>
<dbReference type="Pfam" id="PF13374">
    <property type="entry name" value="TPR_10"/>
    <property type="match status" value="1"/>
</dbReference>
<dbReference type="Proteomes" id="UP000514713">
    <property type="component" value="Chromosome"/>
</dbReference>
<dbReference type="AlphaFoldDB" id="A0A7D7LBA1"/>
<reference evidence="2" key="1">
    <citation type="submission" date="2020-06" db="EMBL/GenBank/DDBJ databases">
        <title>Nostoc edaphicum CCNP1411 genome.</title>
        <authorList>
            <person name="Fidor A."/>
            <person name="Grabski M."/>
            <person name="Gawor J."/>
            <person name="Gromadka R."/>
            <person name="Wegrzyn G."/>
            <person name="Mazur-Marzec H."/>
        </authorList>
    </citation>
    <scope>NUCLEOTIDE SEQUENCE [LARGE SCALE GENOMIC DNA]</scope>
    <source>
        <strain evidence="2">CCNP1411</strain>
    </source>
</reference>
<proteinExistence type="predicted"/>
<evidence type="ECO:0000313" key="2">
    <source>
        <dbReference type="Proteomes" id="UP000514713"/>
    </source>
</evidence>
<dbReference type="InterPro" id="IPR011990">
    <property type="entry name" value="TPR-like_helical_dom_sf"/>
</dbReference>
<dbReference type="EMBL" id="CP054698">
    <property type="protein sequence ID" value="QMS88638.1"/>
    <property type="molecule type" value="Genomic_DNA"/>
</dbReference>
<protein>
    <submittedName>
        <fullName evidence="1">Tetratricopeptide repeat protein</fullName>
    </submittedName>
</protein>
<keyword evidence="2" id="KW-1185">Reference proteome</keyword>
<evidence type="ECO:0000313" key="1">
    <source>
        <dbReference type="EMBL" id="QMS88638.1"/>
    </source>
</evidence>
<sequence length="426" mass="47905">MAHKGYSISVALERLRNAAKSPDLYGFLFADAAETLSGNDRTVLCALVVFLTPAKTAALADATDLAITEIQVSLERLVTLSLVNDLDGERFGLHPLTRTYILAAVDGTDTVGTAPLSGIRFDSAAQRKVLRYWVDFAQKYGGEGKDAYQTHDKLEAEWQNLEGVATTLWEMAGIPGTLKDQQAAQMLIDLEHALSSFLRFRGYWDEWVRLAEWRYLAGKALSQWSDAGWGAYHVAWIHYQRADKDRTASSGDQMKEMMERGGNLRDKAFATRMQGVIAEQRQDWAEAEQLYIALNNLGGFARSQGDYDGAEFYYKQALTITKKLGFKEQEASHSAGLGHLALNRNRPTEARTWYERQLTLAQEIGQQSLVADAQEGLARVLKEEGRYTEALPLALTALEIRERLRDKNLDFSRQLVEWLRRKTGIE</sequence>
<dbReference type="RefSeq" id="WP_181931772.1">
    <property type="nucleotide sequence ID" value="NZ_CP054698.1"/>
</dbReference>
<dbReference type="PANTHER" id="PTHR47691">
    <property type="entry name" value="REGULATOR-RELATED"/>
    <property type="match status" value="1"/>
</dbReference>
<dbReference type="InterPro" id="IPR019734">
    <property type="entry name" value="TPR_rpt"/>
</dbReference>
<organism evidence="1 2">
    <name type="scientific">Nostoc edaphicum CCNP1411</name>
    <dbReference type="NCBI Taxonomy" id="1472755"/>
    <lineage>
        <taxon>Bacteria</taxon>
        <taxon>Bacillati</taxon>
        <taxon>Cyanobacteriota</taxon>
        <taxon>Cyanophyceae</taxon>
        <taxon>Nostocales</taxon>
        <taxon>Nostocaceae</taxon>
        <taxon>Nostoc</taxon>
    </lineage>
</organism>
<dbReference type="Pfam" id="PF13424">
    <property type="entry name" value="TPR_12"/>
    <property type="match status" value="1"/>
</dbReference>
<dbReference type="KEGG" id="ned:HUN01_13915"/>
<dbReference type="PANTHER" id="PTHR47691:SF3">
    <property type="entry name" value="HTH-TYPE TRANSCRIPTIONAL REGULATOR RV0890C-RELATED"/>
    <property type="match status" value="1"/>
</dbReference>
<dbReference type="SMART" id="SM00028">
    <property type="entry name" value="TPR"/>
    <property type="match status" value="3"/>
</dbReference>
<dbReference type="SUPFAM" id="SSF48452">
    <property type="entry name" value="TPR-like"/>
    <property type="match status" value="1"/>
</dbReference>
<name>A0A7D7LBA1_9NOSO</name>